<dbReference type="OrthoDB" id="69461at2759"/>
<evidence type="ECO:0000256" key="6">
    <source>
        <dbReference type="ARBA" id="ARBA00022989"/>
    </source>
</evidence>
<dbReference type="InterPro" id="IPR029012">
    <property type="entry name" value="Helix_hairpin_bin_sf"/>
</dbReference>
<evidence type="ECO:0000313" key="10">
    <source>
        <dbReference type="EMBL" id="CAG9130598.1"/>
    </source>
</evidence>
<keyword evidence="6" id="KW-1133">Transmembrane helix</keyword>
<keyword evidence="4" id="KW-0812">Transmembrane</keyword>
<dbReference type="Pfam" id="PF04420">
    <property type="entry name" value="CHD5"/>
    <property type="match status" value="1"/>
</dbReference>
<evidence type="ECO:0000256" key="1">
    <source>
        <dbReference type="ARBA" id="ARBA00004477"/>
    </source>
</evidence>
<dbReference type="Proteomes" id="UP000653454">
    <property type="component" value="Unassembled WGS sequence"/>
</dbReference>
<organism evidence="10 11">
    <name type="scientific">Plutella xylostella</name>
    <name type="common">Diamondback moth</name>
    <name type="synonym">Plutella maculipennis</name>
    <dbReference type="NCBI Taxonomy" id="51655"/>
    <lineage>
        <taxon>Eukaryota</taxon>
        <taxon>Metazoa</taxon>
        <taxon>Ecdysozoa</taxon>
        <taxon>Arthropoda</taxon>
        <taxon>Hexapoda</taxon>
        <taxon>Insecta</taxon>
        <taxon>Pterygota</taxon>
        <taxon>Neoptera</taxon>
        <taxon>Endopterygota</taxon>
        <taxon>Lepidoptera</taxon>
        <taxon>Glossata</taxon>
        <taxon>Ditrysia</taxon>
        <taxon>Yponomeutoidea</taxon>
        <taxon>Plutellidae</taxon>
        <taxon>Plutella</taxon>
    </lineage>
</organism>
<dbReference type="InterPro" id="IPR028945">
    <property type="entry name" value="Get1"/>
</dbReference>
<evidence type="ECO:0000256" key="3">
    <source>
        <dbReference type="ARBA" id="ARBA00017951"/>
    </source>
</evidence>
<evidence type="ECO:0000256" key="7">
    <source>
        <dbReference type="ARBA" id="ARBA00023136"/>
    </source>
</evidence>
<sequence length="169" mass="19251">MLEIINGVLLVYFLILCTISALVPQLVKPVAACFSRPSNNERNVWAELLKLKADQKKISMKDEFAQYSKLQRKINKLESQLKENSQDRLTKNVAVKGSVHIILQAVITLTIIVSMFLYRHEPLVLLKGNLFPLTRFLRFPCDIPNAVTTHVWVIISNVSIRTLLKPILS</sequence>
<dbReference type="GO" id="GO:0043495">
    <property type="term" value="F:protein-membrane adaptor activity"/>
    <property type="evidence" value="ECO:0007669"/>
    <property type="project" value="TreeGrafter"/>
</dbReference>
<dbReference type="PANTHER" id="PTHR42650">
    <property type="entry name" value="TAIL-ANCHORED PROTEIN INSERTION RECEPTOR WRB"/>
    <property type="match status" value="1"/>
</dbReference>
<gene>
    <name evidence="10" type="ORF">PLXY2_LOCUS9956</name>
</gene>
<evidence type="ECO:0000256" key="5">
    <source>
        <dbReference type="ARBA" id="ARBA00022824"/>
    </source>
</evidence>
<comment type="caution">
    <text evidence="10">The sequence shown here is derived from an EMBL/GenBank/DDBJ whole genome shotgun (WGS) entry which is preliminary data.</text>
</comment>
<evidence type="ECO:0000313" key="11">
    <source>
        <dbReference type="Proteomes" id="UP000653454"/>
    </source>
</evidence>
<evidence type="ECO:0000256" key="9">
    <source>
        <dbReference type="ARBA" id="ARBA00033006"/>
    </source>
</evidence>
<dbReference type="AlphaFoldDB" id="A0A8S4FSX3"/>
<dbReference type="EMBL" id="CAJHNJ030000042">
    <property type="protein sequence ID" value="CAG9130598.1"/>
    <property type="molecule type" value="Genomic_DNA"/>
</dbReference>
<reference evidence="10" key="1">
    <citation type="submission" date="2020-11" db="EMBL/GenBank/DDBJ databases">
        <authorList>
            <person name="Whiteford S."/>
        </authorList>
    </citation>
    <scope>NUCLEOTIDE SEQUENCE</scope>
</reference>
<evidence type="ECO:0000256" key="4">
    <source>
        <dbReference type="ARBA" id="ARBA00022692"/>
    </source>
</evidence>
<dbReference type="GO" id="GO:0071816">
    <property type="term" value="P:tail-anchored membrane protein insertion into ER membrane"/>
    <property type="evidence" value="ECO:0007669"/>
    <property type="project" value="InterPro"/>
</dbReference>
<proteinExistence type="inferred from homology"/>
<dbReference type="Gene3D" id="1.10.287.660">
    <property type="entry name" value="Helix hairpin bin"/>
    <property type="match status" value="1"/>
</dbReference>
<evidence type="ECO:0000256" key="2">
    <source>
        <dbReference type="ARBA" id="ARBA00010799"/>
    </source>
</evidence>
<keyword evidence="11" id="KW-1185">Reference proteome</keyword>
<dbReference type="PANTHER" id="PTHR42650:SF1">
    <property type="entry name" value="GUIDED ENTRY OF TAIL-ANCHORED PROTEINS FACTOR 1"/>
    <property type="match status" value="1"/>
</dbReference>
<dbReference type="KEGG" id="pxy:105388086"/>
<keyword evidence="5" id="KW-0256">Endoplasmic reticulum</keyword>
<keyword evidence="7" id="KW-0472">Membrane</keyword>
<dbReference type="GO" id="GO:0043529">
    <property type="term" value="C:GET complex"/>
    <property type="evidence" value="ECO:0007669"/>
    <property type="project" value="TreeGrafter"/>
</dbReference>
<name>A0A8S4FSX3_PLUXY</name>
<protein>
    <recommendedName>
        <fullName evidence="3">Guided entry of tail-anchored proteins factor 1</fullName>
    </recommendedName>
    <alternativeName>
        <fullName evidence="8">Tail-anchored protein insertion receptor WRB</fullName>
    </alternativeName>
    <alternativeName>
        <fullName evidence="9">Tryptophan-rich basic protein</fullName>
    </alternativeName>
</protein>
<comment type="similarity">
    <text evidence="2">Belongs to the WRB/GET1 family.</text>
</comment>
<accession>A0A8S4FSX3</accession>
<dbReference type="GO" id="GO:0005789">
    <property type="term" value="C:endoplasmic reticulum membrane"/>
    <property type="evidence" value="ECO:0007669"/>
    <property type="project" value="UniProtKB-SubCell"/>
</dbReference>
<comment type="subcellular location">
    <subcellularLocation>
        <location evidence="1">Endoplasmic reticulum membrane</location>
        <topology evidence="1">Multi-pass membrane protein</topology>
    </subcellularLocation>
</comment>
<evidence type="ECO:0000256" key="8">
    <source>
        <dbReference type="ARBA" id="ARBA00032437"/>
    </source>
</evidence>